<dbReference type="InParanoid" id="J7SD54"/>
<dbReference type="GeneID" id="24102093"/>
<keyword evidence="2" id="KW-1185">Reference proteome</keyword>
<evidence type="ECO:0000313" key="1">
    <source>
        <dbReference type="EMBL" id="CCM07193.1"/>
    </source>
</evidence>
<evidence type="ECO:0000313" key="2">
    <source>
        <dbReference type="Proteomes" id="UP000006352"/>
    </source>
</evidence>
<gene>
    <name evidence="1" type="ORF">FIBRA_09534</name>
</gene>
<protein>
    <submittedName>
        <fullName evidence="1">Uncharacterized protein</fullName>
    </submittedName>
</protein>
<dbReference type="AlphaFoldDB" id="J7SD54"/>
<dbReference type="HOGENOM" id="CLU_1704269_0_0_1"/>
<organism evidence="1 2">
    <name type="scientific">Fibroporia radiculosa</name>
    <dbReference type="NCBI Taxonomy" id="599839"/>
    <lineage>
        <taxon>Eukaryota</taxon>
        <taxon>Fungi</taxon>
        <taxon>Dikarya</taxon>
        <taxon>Basidiomycota</taxon>
        <taxon>Agaricomycotina</taxon>
        <taxon>Agaricomycetes</taxon>
        <taxon>Polyporales</taxon>
        <taxon>Fibroporiaceae</taxon>
        <taxon>Fibroporia</taxon>
    </lineage>
</organism>
<reference evidence="1 2" key="1">
    <citation type="journal article" date="2012" name="Appl. Environ. Microbiol.">
        <title>Short-read sequencing for genomic analysis of the brown rot fungus Fibroporia radiculosa.</title>
        <authorList>
            <person name="Tang J.D."/>
            <person name="Perkins A.D."/>
            <person name="Sonstegard T.S."/>
            <person name="Schroeder S.G."/>
            <person name="Burgess S.C."/>
            <person name="Diehl S.V."/>
        </authorList>
    </citation>
    <scope>NUCLEOTIDE SEQUENCE [LARGE SCALE GENOMIC DNA]</scope>
    <source>
        <strain evidence="1 2">TFFH 294</strain>
    </source>
</reference>
<proteinExistence type="predicted"/>
<accession>J7SD54</accession>
<sequence>MPGLAAAGFEIEFVFTAAPSHSRAREQSDDDGEGLVVVPDEAEEALDVNVSLDEAEEDVLELVPLLVTALVDVAVEDVVPGCDPGATEVVVVDVPAEVADADMLVAVVNTVAVDVAFEVVAVLFPDPLVDGETLPDGGARSYEFSHLSYHFPST</sequence>
<dbReference type="EMBL" id="HE797687">
    <property type="protein sequence ID" value="CCM07193.1"/>
    <property type="molecule type" value="Genomic_DNA"/>
</dbReference>
<dbReference type="Proteomes" id="UP000006352">
    <property type="component" value="Unassembled WGS sequence"/>
</dbReference>
<name>J7SD54_9APHY</name>
<dbReference type="RefSeq" id="XP_012177214.1">
    <property type="nucleotide sequence ID" value="XM_012321824.1"/>
</dbReference>